<evidence type="ECO:0000313" key="2">
    <source>
        <dbReference type="Proteomes" id="UP001381693"/>
    </source>
</evidence>
<evidence type="ECO:0000313" key="1">
    <source>
        <dbReference type="EMBL" id="KAK7075326.1"/>
    </source>
</evidence>
<feature type="non-terminal residue" evidence="1">
    <location>
        <position position="56"/>
    </location>
</feature>
<name>A0AAN8X359_HALRR</name>
<dbReference type="Proteomes" id="UP001381693">
    <property type="component" value="Unassembled WGS sequence"/>
</dbReference>
<dbReference type="AlphaFoldDB" id="A0AAN8X359"/>
<proteinExistence type="predicted"/>
<dbReference type="EMBL" id="JAXCGZ010011323">
    <property type="protein sequence ID" value="KAK7075326.1"/>
    <property type="molecule type" value="Genomic_DNA"/>
</dbReference>
<sequence length="56" mass="6312">IMDDEIKNAIQRIAPTIVPLILMDVFDHLTNNVGVETIDDPKYVASSDFPMLKLIQ</sequence>
<reference evidence="1 2" key="1">
    <citation type="submission" date="2023-11" db="EMBL/GenBank/DDBJ databases">
        <title>Halocaridina rubra genome assembly.</title>
        <authorList>
            <person name="Smith C."/>
        </authorList>
    </citation>
    <scope>NUCLEOTIDE SEQUENCE [LARGE SCALE GENOMIC DNA]</scope>
    <source>
        <strain evidence="1">EP-1</strain>
        <tissue evidence="1">Whole</tissue>
    </source>
</reference>
<keyword evidence="2" id="KW-1185">Reference proteome</keyword>
<accession>A0AAN8X359</accession>
<feature type="non-terminal residue" evidence="1">
    <location>
        <position position="1"/>
    </location>
</feature>
<gene>
    <name evidence="1" type="ORF">SK128_000752</name>
</gene>
<protein>
    <submittedName>
        <fullName evidence="1">Uncharacterized protein</fullName>
    </submittedName>
</protein>
<comment type="caution">
    <text evidence="1">The sequence shown here is derived from an EMBL/GenBank/DDBJ whole genome shotgun (WGS) entry which is preliminary data.</text>
</comment>
<organism evidence="1 2">
    <name type="scientific">Halocaridina rubra</name>
    <name type="common">Hawaiian red shrimp</name>
    <dbReference type="NCBI Taxonomy" id="373956"/>
    <lineage>
        <taxon>Eukaryota</taxon>
        <taxon>Metazoa</taxon>
        <taxon>Ecdysozoa</taxon>
        <taxon>Arthropoda</taxon>
        <taxon>Crustacea</taxon>
        <taxon>Multicrustacea</taxon>
        <taxon>Malacostraca</taxon>
        <taxon>Eumalacostraca</taxon>
        <taxon>Eucarida</taxon>
        <taxon>Decapoda</taxon>
        <taxon>Pleocyemata</taxon>
        <taxon>Caridea</taxon>
        <taxon>Atyoidea</taxon>
        <taxon>Atyidae</taxon>
        <taxon>Halocaridina</taxon>
    </lineage>
</organism>